<reference evidence="1 2" key="1">
    <citation type="submission" date="2024-09" db="EMBL/GenBank/DDBJ databases">
        <authorList>
            <person name="Sun Q."/>
            <person name="Mori K."/>
        </authorList>
    </citation>
    <scope>NUCLEOTIDE SEQUENCE [LARGE SCALE GENOMIC DNA]</scope>
    <source>
        <strain evidence="1 2">NCAIM B.02481</strain>
    </source>
</reference>
<dbReference type="Proteomes" id="UP001589832">
    <property type="component" value="Unassembled WGS sequence"/>
</dbReference>
<dbReference type="RefSeq" id="WP_386065209.1">
    <property type="nucleotide sequence ID" value="NZ_JBHLTQ010000015.1"/>
</dbReference>
<comment type="caution">
    <text evidence="1">The sequence shown here is derived from an EMBL/GenBank/DDBJ whole genome shotgun (WGS) entry which is preliminary data.</text>
</comment>
<gene>
    <name evidence="1" type="ORF">ACFFGA_14885</name>
</gene>
<evidence type="ECO:0000313" key="1">
    <source>
        <dbReference type="EMBL" id="MFC0605845.1"/>
    </source>
</evidence>
<dbReference type="PROSITE" id="PS51257">
    <property type="entry name" value="PROKAR_LIPOPROTEIN"/>
    <property type="match status" value="1"/>
</dbReference>
<organism evidence="1 2">
    <name type="scientific">Winogradskyella pulchriflava</name>
    <dbReference type="NCBI Taxonomy" id="1110688"/>
    <lineage>
        <taxon>Bacteria</taxon>
        <taxon>Pseudomonadati</taxon>
        <taxon>Bacteroidota</taxon>
        <taxon>Flavobacteriia</taxon>
        <taxon>Flavobacteriales</taxon>
        <taxon>Flavobacteriaceae</taxon>
        <taxon>Winogradskyella</taxon>
    </lineage>
</organism>
<sequence length="198" mass="22676">MKNTIYISTIICLTIVSCVTNRKIFQTERFDDLATLTIPKADKIEQGLGSIVRTPSHKISIGESIYPNKKGFNLETPKTYSRTEKGKFELETEYFYTASDSIVRVVMYEWTEIQEPDKPFGQSKTDTKKFQKKFDGLKKQLTWKLGEPSFVEIASDTAKSNFSDGIKWLSGNGNKAYLFMLGSNSTDYRKIRLAIYKE</sequence>
<evidence type="ECO:0008006" key="3">
    <source>
        <dbReference type="Google" id="ProtNLM"/>
    </source>
</evidence>
<evidence type="ECO:0000313" key="2">
    <source>
        <dbReference type="Proteomes" id="UP001589832"/>
    </source>
</evidence>
<dbReference type="EMBL" id="JBHLTQ010000015">
    <property type="protein sequence ID" value="MFC0605845.1"/>
    <property type="molecule type" value="Genomic_DNA"/>
</dbReference>
<name>A0ABV6QC62_9FLAO</name>
<proteinExistence type="predicted"/>
<protein>
    <recommendedName>
        <fullName evidence="3">Lipoprotein</fullName>
    </recommendedName>
</protein>
<keyword evidence="2" id="KW-1185">Reference proteome</keyword>
<accession>A0ABV6QC62</accession>